<dbReference type="InterPro" id="IPR018655">
    <property type="entry name" value="DUF2086"/>
</dbReference>
<name>A0A1W2EFQ4_9SPHI</name>
<dbReference type="RefSeq" id="WP_084291023.1">
    <property type="nucleotide sequence ID" value="NZ_FWYB01000012.1"/>
</dbReference>
<dbReference type="AlphaFoldDB" id="A0A1W2EFQ4"/>
<evidence type="ECO:0000313" key="1">
    <source>
        <dbReference type="EMBL" id="SMD08262.1"/>
    </source>
</evidence>
<sequence>MSKVLEQIDWDFITEEIHEKGFPIISKFLSDKQCNELIQSYDHPQAYRKTVAMECYRFGLGEYKYFNYPLPEIIQQIRTNIYPELAPIGQCMV</sequence>
<protein>
    <submittedName>
        <fullName evidence="1">Oxygenase, catalysing oxidative methylation of damaged DNA</fullName>
    </submittedName>
</protein>
<dbReference type="Proteomes" id="UP000192678">
    <property type="component" value="Unassembled WGS sequence"/>
</dbReference>
<dbReference type="Pfam" id="PF09859">
    <property type="entry name" value="Oxygenase-NA"/>
    <property type="match status" value="1"/>
</dbReference>
<proteinExistence type="predicted"/>
<keyword evidence="2" id="KW-1185">Reference proteome</keyword>
<reference evidence="1 2" key="1">
    <citation type="submission" date="2017-04" db="EMBL/GenBank/DDBJ databases">
        <authorList>
            <person name="Afonso C.L."/>
            <person name="Miller P.J."/>
            <person name="Scott M.A."/>
            <person name="Spackman E."/>
            <person name="Goraichik I."/>
            <person name="Dimitrov K.M."/>
            <person name="Suarez D.L."/>
            <person name="Swayne D.E."/>
        </authorList>
    </citation>
    <scope>NUCLEOTIDE SEQUENCE [LARGE SCALE GENOMIC DNA]</scope>
    <source>
        <strain evidence="1 2">DSM 19625</strain>
    </source>
</reference>
<accession>A0A1W2EFQ4</accession>
<dbReference type="EMBL" id="FWYB01000012">
    <property type="protein sequence ID" value="SMD08262.1"/>
    <property type="molecule type" value="Genomic_DNA"/>
</dbReference>
<dbReference type="STRING" id="475255.SAMN04488101_1124"/>
<evidence type="ECO:0000313" key="2">
    <source>
        <dbReference type="Proteomes" id="UP000192678"/>
    </source>
</evidence>
<organism evidence="1 2">
    <name type="scientific">Pedobacter nyackensis</name>
    <dbReference type="NCBI Taxonomy" id="475255"/>
    <lineage>
        <taxon>Bacteria</taxon>
        <taxon>Pseudomonadati</taxon>
        <taxon>Bacteroidota</taxon>
        <taxon>Sphingobacteriia</taxon>
        <taxon>Sphingobacteriales</taxon>
        <taxon>Sphingobacteriaceae</taxon>
        <taxon>Pedobacter</taxon>
    </lineage>
</organism>
<gene>
    <name evidence="1" type="ORF">SAMN04488101_1124</name>
</gene>